<reference evidence="5 6" key="1">
    <citation type="submission" date="2024-09" db="EMBL/GenBank/DDBJ databases">
        <authorList>
            <person name="Sun Q."/>
            <person name="Mori K."/>
        </authorList>
    </citation>
    <scope>NUCLEOTIDE SEQUENCE [LARGE SCALE GENOMIC DNA]</scope>
    <source>
        <strain evidence="5 6">TBRC 0563</strain>
    </source>
</reference>
<dbReference type="Proteomes" id="UP001589627">
    <property type="component" value="Unassembled WGS sequence"/>
</dbReference>
<protein>
    <submittedName>
        <fullName evidence="5">Thiamine pyrophosphate-dependent dehydrogenase E1 component subunit alpha</fullName>
    </submittedName>
</protein>
<dbReference type="SUPFAM" id="SSF52518">
    <property type="entry name" value="Thiamin diphosphate-binding fold (THDP-binding)"/>
    <property type="match status" value="1"/>
</dbReference>
<sequence length="346" mass="36988">MITSADSAADANQGNAGGPTPVDLELRLKIYRLQVEMRKFEKRVYDLFMKNLVKGTIHLSPGQEAIAAGFGAAMRPDDWTYATYRGHAHTLARRVPMVPIMSELMGRSTGLLGGKGGSMHLTSVDHGVMGSYAIIGAHLPIACGAAWSAQLRGTEQVAVCFFGDGTTNIGAFHEALNFAAVWRLPVVFVCENNQYMEYTPIGEVTAVPSPAADRASAYGLESIVIDGNDADVVHQTALTALAKARAGGGPSLIEAITYRHGGHSRADPGKYRPDDEVREWMARDPVPLYRERLLAAGVAEEVLNEIDTAVTAAVDDATEQASAAPRPGPEALLTDVWADGGSTWRN</sequence>
<evidence type="ECO:0000313" key="6">
    <source>
        <dbReference type="Proteomes" id="UP001589627"/>
    </source>
</evidence>
<keyword evidence="2" id="KW-0560">Oxidoreductase</keyword>
<dbReference type="Pfam" id="PF00676">
    <property type="entry name" value="E1_dh"/>
    <property type="match status" value="1"/>
</dbReference>
<dbReference type="CDD" id="cd02000">
    <property type="entry name" value="TPP_E1_PDC_ADC_BCADC"/>
    <property type="match status" value="1"/>
</dbReference>
<evidence type="ECO:0000256" key="2">
    <source>
        <dbReference type="ARBA" id="ARBA00023002"/>
    </source>
</evidence>
<gene>
    <name evidence="5" type="ORF">ACFFNX_05775</name>
</gene>
<proteinExistence type="predicted"/>
<accession>A0ABV5YB36</accession>
<dbReference type="PANTHER" id="PTHR11516:SF41">
    <property type="entry name" value="3-METHYL-2-OXOBUTANOATE DEHYDROGENASE SUBUNIT ALPHA"/>
    <property type="match status" value="1"/>
</dbReference>
<dbReference type="InterPro" id="IPR050642">
    <property type="entry name" value="PDH_E1_Alpha_Subunit"/>
</dbReference>
<dbReference type="InterPro" id="IPR001017">
    <property type="entry name" value="DH_E1"/>
</dbReference>
<comment type="cofactor">
    <cofactor evidence="1">
        <name>thiamine diphosphate</name>
        <dbReference type="ChEBI" id="CHEBI:58937"/>
    </cofactor>
</comment>
<dbReference type="EMBL" id="JBHLZP010000025">
    <property type="protein sequence ID" value="MFB9831697.1"/>
    <property type="molecule type" value="Genomic_DNA"/>
</dbReference>
<dbReference type="InterPro" id="IPR029061">
    <property type="entry name" value="THDP-binding"/>
</dbReference>
<evidence type="ECO:0000256" key="3">
    <source>
        <dbReference type="ARBA" id="ARBA00023052"/>
    </source>
</evidence>
<comment type="caution">
    <text evidence="5">The sequence shown here is derived from an EMBL/GenBank/DDBJ whole genome shotgun (WGS) entry which is preliminary data.</text>
</comment>
<keyword evidence="3" id="KW-0786">Thiamine pyrophosphate</keyword>
<dbReference type="Gene3D" id="3.40.50.970">
    <property type="match status" value="1"/>
</dbReference>
<evidence type="ECO:0000259" key="4">
    <source>
        <dbReference type="Pfam" id="PF00676"/>
    </source>
</evidence>
<evidence type="ECO:0000256" key="1">
    <source>
        <dbReference type="ARBA" id="ARBA00001964"/>
    </source>
</evidence>
<feature type="domain" description="Dehydrogenase E1 component" evidence="4">
    <location>
        <begin position="36"/>
        <end position="329"/>
    </location>
</feature>
<name>A0ABV5YB36_9ACTN</name>
<dbReference type="RefSeq" id="WP_378196306.1">
    <property type="nucleotide sequence ID" value="NZ_JBHLZP010000025.1"/>
</dbReference>
<organism evidence="5 6">
    <name type="scientific">Actinoallomurus acaciae</name>
    <dbReference type="NCBI Taxonomy" id="502577"/>
    <lineage>
        <taxon>Bacteria</taxon>
        <taxon>Bacillati</taxon>
        <taxon>Actinomycetota</taxon>
        <taxon>Actinomycetes</taxon>
        <taxon>Streptosporangiales</taxon>
        <taxon>Thermomonosporaceae</taxon>
        <taxon>Actinoallomurus</taxon>
    </lineage>
</organism>
<evidence type="ECO:0000313" key="5">
    <source>
        <dbReference type="EMBL" id="MFB9831697.1"/>
    </source>
</evidence>
<dbReference type="PANTHER" id="PTHR11516">
    <property type="entry name" value="PYRUVATE DEHYDROGENASE E1 COMPONENT, ALPHA SUBUNIT BACTERIAL AND ORGANELLAR"/>
    <property type="match status" value="1"/>
</dbReference>
<keyword evidence="6" id="KW-1185">Reference proteome</keyword>